<dbReference type="EMBL" id="GBXM01043523">
    <property type="protein sequence ID" value="JAH65054.1"/>
    <property type="molecule type" value="Transcribed_RNA"/>
</dbReference>
<name>A0A0E9UGP8_ANGAN</name>
<reference evidence="1" key="1">
    <citation type="submission" date="2014-11" db="EMBL/GenBank/DDBJ databases">
        <authorList>
            <person name="Amaro Gonzalez C."/>
        </authorList>
    </citation>
    <scope>NUCLEOTIDE SEQUENCE</scope>
</reference>
<evidence type="ECO:0000313" key="1">
    <source>
        <dbReference type="EMBL" id="JAH65054.1"/>
    </source>
</evidence>
<proteinExistence type="predicted"/>
<sequence length="37" mass="4146">MANQFRGSRDIGKLYNAVSLSSQTGWRRSIKSLSVCK</sequence>
<reference evidence="1" key="2">
    <citation type="journal article" date="2015" name="Fish Shellfish Immunol.">
        <title>Early steps in the European eel (Anguilla anguilla)-Vibrio vulnificus interaction in the gills: Role of the RtxA13 toxin.</title>
        <authorList>
            <person name="Callol A."/>
            <person name="Pajuelo D."/>
            <person name="Ebbesson L."/>
            <person name="Teles M."/>
            <person name="MacKenzie S."/>
            <person name="Amaro C."/>
        </authorList>
    </citation>
    <scope>NUCLEOTIDE SEQUENCE</scope>
</reference>
<dbReference type="AlphaFoldDB" id="A0A0E9UGP8"/>
<accession>A0A0E9UGP8</accession>
<organism evidence="1">
    <name type="scientific">Anguilla anguilla</name>
    <name type="common">European freshwater eel</name>
    <name type="synonym">Muraena anguilla</name>
    <dbReference type="NCBI Taxonomy" id="7936"/>
    <lineage>
        <taxon>Eukaryota</taxon>
        <taxon>Metazoa</taxon>
        <taxon>Chordata</taxon>
        <taxon>Craniata</taxon>
        <taxon>Vertebrata</taxon>
        <taxon>Euteleostomi</taxon>
        <taxon>Actinopterygii</taxon>
        <taxon>Neopterygii</taxon>
        <taxon>Teleostei</taxon>
        <taxon>Anguilliformes</taxon>
        <taxon>Anguillidae</taxon>
        <taxon>Anguilla</taxon>
    </lineage>
</organism>
<protein>
    <submittedName>
        <fullName evidence="1">Uncharacterized protein</fullName>
    </submittedName>
</protein>